<protein>
    <submittedName>
        <fullName evidence="1">Uncharacterized protein</fullName>
    </submittedName>
</protein>
<evidence type="ECO:0000313" key="2">
    <source>
        <dbReference type="Proteomes" id="UP000828048"/>
    </source>
</evidence>
<organism evidence="1 2">
    <name type="scientific">Vaccinium darrowii</name>
    <dbReference type="NCBI Taxonomy" id="229202"/>
    <lineage>
        <taxon>Eukaryota</taxon>
        <taxon>Viridiplantae</taxon>
        <taxon>Streptophyta</taxon>
        <taxon>Embryophyta</taxon>
        <taxon>Tracheophyta</taxon>
        <taxon>Spermatophyta</taxon>
        <taxon>Magnoliopsida</taxon>
        <taxon>eudicotyledons</taxon>
        <taxon>Gunneridae</taxon>
        <taxon>Pentapetalae</taxon>
        <taxon>asterids</taxon>
        <taxon>Ericales</taxon>
        <taxon>Ericaceae</taxon>
        <taxon>Vaccinioideae</taxon>
        <taxon>Vaccinieae</taxon>
        <taxon>Vaccinium</taxon>
    </lineage>
</organism>
<gene>
    <name evidence="1" type="ORF">Vadar_026169</name>
</gene>
<keyword evidence="2" id="KW-1185">Reference proteome</keyword>
<proteinExistence type="predicted"/>
<reference evidence="1 2" key="1">
    <citation type="journal article" date="2021" name="Hortic Res">
        <title>High-quality reference genome and annotation aids understanding of berry development for evergreen blueberry (Vaccinium darrowii).</title>
        <authorList>
            <person name="Yu J."/>
            <person name="Hulse-Kemp A.M."/>
            <person name="Babiker E."/>
            <person name="Staton M."/>
        </authorList>
    </citation>
    <scope>NUCLEOTIDE SEQUENCE [LARGE SCALE GENOMIC DNA]</scope>
    <source>
        <strain evidence="2">cv. NJ 8807/NJ 8810</strain>
        <tissue evidence="1">Young leaf</tissue>
    </source>
</reference>
<comment type="caution">
    <text evidence="1">The sequence shown here is derived from an EMBL/GenBank/DDBJ whole genome shotgun (WGS) entry which is preliminary data.</text>
</comment>
<dbReference type="Proteomes" id="UP000828048">
    <property type="component" value="Chromosome 2"/>
</dbReference>
<sequence>MTIAAADSSASSSNSVALPSSLAFLKLAAAGSPFGVPMFSQYDEANQSVNTQQVFFPQQQYAQNGFLATPGIMNGFNVSQSPRVMNGMSMSPMNVSSGPILQNVQSGSVPRYASSTVGNTMAVSQGMNPSQTQYTIPQAHITGAYNMLYMIPCNFVGNVVSQRTATPENSGGMPQPPWYIDSGTTHHITNNLQNLNIAQPAANGEGIMVGNGNNVPITHTGQEFSSTLVQGPMSQGTLSHSELL</sequence>
<name>A0ACB7X3V7_9ERIC</name>
<accession>A0ACB7X3V7</accession>
<dbReference type="EMBL" id="CM037152">
    <property type="protein sequence ID" value="KAH7835441.1"/>
    <property type="molecule type" value="Genomic_DNA"/>
</dbReference>
<evidence type="ECO:0000313" key="1">
    <source>
        <dbReference type="EMBL" id="KAH7835441.1"/>
    </source>
</evidence>